<dbReference type="Pfam" id="PF02272">
    <property type="entry name" value="DHHA1"/>
    <property type="match status" value="1"/>
</dbReference>
<dbReference type="InterPro" id="IPR003156">
    <property type="entry name" value="DHHA1_dom"/>
</dbReference>
<dbReference type="SUPFAM" id="SSF64182">
    <property type="entry name" value="DHH phosphoesterases"/>
    <property type="match status" value="1"/>
</dbReference>
<evidence type="ECO:0000259" key="2">
    <source>
        <dbReference type="Pfam" id="PF02272"/>
    </source>
</evidence>
<comment type="caution">
    <text evidence="3">The sequence shown here is derived from an EMBL/GenBank/DDBJ whole genome shotgun (WGS) entry which is preliminary data.</text>
</comment>
<reference evidence="3 4" key="1">
    <citation type="journal article" date="2016" name="Nat. Commun.">
        <title>Thousands of microbial genomes shed light on interconnected biogeochemical processes in an aquifer system.</title>
        <authorList>
            <person name="Anantharaman K."/>
            <person name="Brown C.T."/>
            <person name="Hug L.A."/>
            <person name="Sharon I."/>
            <person name="Castelle C.J."/>
            <person name="Probst A.J."/>
            <person name="Thomas B.C."/>
            <person name="Singh A."/>
            <person name="Wilkins M.J."/>
            <person name="Karaoz U."/>
            <person name="Brodie E.L."/>
            <person name="Williams K.H."/>
            <person name="Hubbard S.S."/>
            <person name="Banfield J.F."/>
        </authorList>
    </citation>
    <scope>NUCLEOTIDE SEQUENCE [LARGE SCALE GENOMIC DNA]</scope>
</reference>
<dbReference type="PANTHER" id="PTHR47618">
    <property type="entry name" value="BIFUNCTIONAL OLIGORIBONUCLEASE AND PAP PHOSPHATASE NRNA"/>
    <property type="match status" value="1"/>
</dbReference>
<dbReference type="AlphaFoldDB" id="A0A1F4RMQ1"/>
<dbReference type="InterPro" id="IPR038763">
    <property type="entry name" value="DHH_sf"/>
</dbReference>
<organism evidence="3 4">
    <name type="scientific">candidate division WOR-1 bacterium RIFCSPLOWO2_12_FULL_45_9</name>
    <dbReference type="NCBI Taxonomy" id="1802568"/>
    <lineage>
        <taxon>Bacteria</taxon>
        <taxon>Bacillati</taxon>
        <taxon>Saganbacteria</taxon>
    </lineage>
</organism>
<protein>
    <recommendedName>
        <fullName evidence="5">DHHA1 domain-containing protein</fullName>
    </recommendedName>
</protein>
<dbReference type="InterPro" id="IPR051319">
    <property type="entry name" value="Oligoribo/pAp-PDE_c-di-AMP_PDE"/>
</dbReference>
<dbReference type="Gene3D" id="3.10.310.30">
    <property type="match status" value="1"/>
</dbReference>
<dbReference type="Gene3D" id="3.90.1640.10">
    <property type="entry name" value="inorganic pyrophosphatase (n-terminal core)"/>
    <property type="match status" value="1"/>
</dbReference>
<evidence type="ECO:0000313" key="3">
    <source>
        <dbReference type="EMBL" id="OGC09406.1"/>
    </source>
</evidence>
<feature type="domain" description="DHHA1" evidence="2">
    <location>
        <begin position="230"/>
        <end position="319"/>
    </location>
</feature>
<dbReference type="STRING" id="1802568.A3F86_04625"/>
<dbReference type="Pfam" id="PF01368">
    <property type="entry name" value="DHH"/>
    <property type="match status" value="1"/>
</dbReference>
<evidence type="ECO:0000313" key="4">
    <source>
        <dbReference type="Proteomes" id="UP000179095"/>
    </source>
</evidence>
<dbReference type="Proteomes" id="UP000179095">
    <property type="component" value="Unassembled WGS sequence"/>
</dbReference>
<accession>A0A1F4RMQ1</accession>
<evidence type="ECO:0000259" key="1">
    <source>
        <dbReference type="Pfam" id="PF01368"/>
    </source>
</evidence>
<gene>
    <name evidence="3" type="ORF">A3F86_04625</name>
</gene>
<dbReference type="InterPro" id="IPR001667">
    <property type="entry name" value="DDH_dom"/>
</dbReference>
<dbReference type="GO" id="GO:0003676">
    <property type="term" value="F:nucleic acid binding"/>
    <property type="evidence" value="ECO:0007669"/>
    <property type="project" value="InterPro"/>
</dbReference>
<dbReference type="EMBL" id="METQ01000029">
    <property type="protein sequence ID" value="OGC09406.1"/>
    <property type="molecule type" value="Genomic_DNA"/>
</dbReference>
<sequence>MKKILANIKKAVKNAKTALIVSHIDPDGDSIGSMLAMGNILTQFNLTTFYYSEDGLPKVYRFLPGADKVVNKLPPFQRYDLLFTMDASDIKRLGSKLSVKEIAKIIINIDHHPDNTKYGNFNYIEKCSSTAELVFKIAKHWDIKINRETAENLYIALITDTGNFRYENTSAKTFTMAAELLKTGIDTHEISTRIYDTRSIASIRIQAAALVNVEISPDRKAAWTVVTEAMMQKHQARGEDLMGLVDQIRSIEGIEVAMLFREEKSKVKVNFRSKDKVNVSALAKRFGGGGHIRAAGAVMLGSIDNVKNDIVAEVLKYLKASKYLA</sequence>
<proteinExistence type="predicted"/>
<feature type="domain" description="DDH" evidence="1">
    <location>
        <begin position="19"/>
        <end position="156"/>
    </location>
</feature>
<name>A0A1F4RMQ1_UNCSA</name>
<evidence type="ECO:0008006" key="5">
    <source>
        <dbReference type="Google" id="ProtNLM"/>
    </source>
</evidence>
<dbReference type="PANTHER" id="PTHR47618:SF1">
    <property type="entry name" value="BIFUNCTIONAL OLIGORIBONUCLEASE AND PAP PHOSPHATASE NRNA"/>
    <property type="match status" value="1"/>
</dbReference>